<feature type="domain" description="NADP-dependent oxidoreductase" evidence="2">
    <location>
        <begin position="16"/>
        <end position="324"/>
    </location>
</feature>
<keyword evidence="1" id="KW-0560">Oxidoreductase</keyword>
<evidence type="ECO:0000313" key="4">
    <source>
        <dbReference type="Proteomes" id="UP001597497"/>
    </source>
</evidence>
<name>A0ABW5R845_9BACL</name>
<dbReference type="PANTHER" id="PTHR43364">
    <property type="entry name" value="NADH-SPECIFIC METHYLGLYOXAL REDUCTASE-RELATED"/>
    <property type="match status" value="1"/>
</dbReference>
<dbReference type="InterPro" id="IPR050523">
    <property type="entry name" value="AKR_Detox_Biosynth"/>
</dbReference>
<gene>
    <name evidence="3" type="ORF">ACFSUC_04720</name>
</gene>
<keyword evidence="4" id="KW-1185">Reference proteome</keyword>
<accession>A0ABW5R845</accession>
<dbReference type="CDD" id="cd19084">
    <property type="entry name" value="AKR_AKR11B1-like"/>
    <property type="match status" value="1"/>
</dbReference>
<dbReference type="InterPro" id="IPR018170">
    <property type="entry name" value="Aldo/ket_reductase_CS"/>
</dbReference>
<evidence type="ECO:0000313" key="3">
    <source>
        <dbReference type="EMBL" id="MFD2670910.1"/>
    </source>
</evidence>
<dbReference type="PANTHER" id="PTHR43364:SF4">
    <property type="entry name" value="NAD(P)-LINKED OXIDOREDUCTASE SUPERFAMILY PROTEIN"/>
    <property type="match status" value="1"/>
</dbReference>
<dbReference type="InterPro" id="IPR023210">
    <property type="entry name" value="NADP_OxRdtase_dom"/>
</dbReference>
<dbReference type="EMBL" id="JBHUMM010000007">
    <property type="protein sequence ID" value="MFD2670910.1"/>
    <property type="molecule type" value="Genomic_DNA"/>
</dbReference>
<evidence type="ECO:0000259" key="2">
    <source>
        <dbReference type="Pfam" id="PF00248"/>
    </source>
</evidence>
<organism evidence="3 4">
    <name type="scientific">Marinicrinis sediminis</name>
    <dbReference type="NCBI Taxonomy" id="1652465"/>
    <lineage>
        <taxon>Bacteria</taxon>
        <taxon>Bacillati</taxon>
        <taxon>Bacillota</taxon>
        <taxon>Bacilli</taxon>
        <taxon>Bacillales</taxon>
        <taxon>Paenibacillaceae</taxon>
    </lineage>
</organism>
<dbReference type="InterPro" id="IPR036812">
    <property type="entry name" value="NAD(P)_OxRdtase_dom_sf"/>
</dbReference>
<sequence>MKMKKVRAMDLNISAVGLGCWAFSGENQWDDYDDSMSIQTIHQALDLGINFFDVAPVYGLGHAEKVLGQALKERNVNRADVIIASKVGLVWDAENRVTNNLTKESIMKEIDDSLERLQTDYIDLYQIHWPDPNTPIQETMLALNEVQKSGKIKYIGVSNFSLALTKEAMQYAEVASFQGLYNMIERNPSEYHTIPLGYRAADEILPLCEKEGMAFLPYSPLFQGLLTGSFTRTNNFSDQDVRANNPKLSGDRFDAYYELVEELKAFSDEIGKPLNQVAMNWLIQQDAVTSVICGAQTPEQMVSNAKAVEWALTAEQMNQLNAMVEKSGLHLE</sequence>
<proteinExistence type="predicted"/>
<dbReference type="Proteomes" id="UP001597497">
    <property type="component" value="Unassembled WGS sequence"/>
</dbReference>
<evidence type="ECO:0000256" key="1">
    <source>
        <dbReference type="ARBA" id="ARBA00023002"/>
    </source>
</evidence>
<dbReference type="SUPFAM" id="SSF51430">
    <property type="entry name" value="NAD(P)-linked oxidoreductase"/>
    <property type="match status" value="1"/>
</dbReference>
<dbReference type="PROSITE" id="PS00062">
    <property type="entry name" value="ALDOKETO_REDUCTASE_2"/>
    <property type="match status" value="1"/>
</dbReference>
<dbReference type="Gene3D" id="3.20.20.100">
    <property type="entry name" value="NADP-dependent oxidoreductase domain"/>
    <property type="match status" value="1"/>
</dbReference>
<reference evidence="4" key="1">
    <citation type="journal article" date="2019" name="Int. J. Syst. Evol. Microbiol.">
        <title>The Global Catalogue of Microorganisms (GCM) 10K type strain sequencing project: providing services to taxonomists for standard genome sequencing and annotation.</title>
        <authorList>
            <consortium name="The Broad Institute Genomics Platform"/>
            <consortium name="The Broad Institute Genome Sequencing Center for Infectious Disease"/>
            <person name="Wu L."/>
            <person name="Ma J."/>
        </authorList>
    </citation>
    <scope>NUCLEOTIDE SEQUENCE [LARGE SCALE GENOMIC DNA]</scope>
    <source>
        <strain evidence="4">KCTC 33676</strain>
    </source>
</reference>
<comment type="caution">
    <text evidence="3">The sequence shown here is derived from an EMBL/GenBank/DDBJ whole genome shotgun (WGS) entry which is preliminary data.</text>
</comment>
<protein>
    <submittedName>
        <fullName evidence="3">Aldo/keto reductase</fullName>
    </submittedName>
</protein>
<dbReference type="RefSeq" id="WP_379928333.1">
    <property type="nucleotide sequence ID" value="NZ_JBHUMM010000007.1"/>
</dbReference>
<dbReference type="Pfam" id="PF00248">
    <property type="entry name" value="Aldo_ket_red"/>
    <property type="match status" value="1"/>
</dbReference>